<dbReference type="InParanoid" id="A0A2P6MUT8"/>
<keyword evidence="2" id="KW-1185">Reference proteome</keyword>
<feature type="non-terminal residue" evidence="1">
    <location>
        <position position="1"/>
    </location>
</feature>
<dbReference type="EMBL" id="MDYQ01000383">
    <property type="protein sequence ID" value="PRP75457.1"/>
    <property type="molecule type" value="Genomic_DNA"/>
</dbReference>
<evidence type="ECO:0000313" key="2">
    <source>
        <dbReference type="Proteomes" id="UP000241769"/>
    </source>
</evidence>
<comment type="caution">
    <text evidence="1">The sequence shown here is derived from an EMBL/GenBank/DDBJ whole genome shotgun (WGS) entry which is preliminary data.</text>
</comment>
<protein>
    <submittedName>
        <fullName evidence="1">Uncharacterized protein</fullName>
    </submittedName>
</protein>
<evidence type="ECO:0000313" key="1">
    <source>
        <dbReference type="EMBL" id="PRP75457.1"/>
    </source>
</evidence>
<sequence>QVQDDFCNIVTGGSKTVRHQLSSLLDGKKIRRSRSDMHSTRAWLHPTAHAGITHSLKYPFLRVGWVVICSFKRPPGNLPTVFYPLEITFHESKSKHHGSSRYLTPSSKVLSPYRARSSVEDHFEPSSQKYIMPNAQTALAGLYGFTGASCMLWPGIAVAQRAQKI</sequence>
<dbReference type="AlphaFoldDB" id="A0A2P6MUT8"/>
<gene>
    <name evidence="1" type="ORF">PROFUN_15742</name>
</gene>
<dbReference type="Proteomes" id="UP000241769">
    <property type="component" value="Unassembled WGS sequence"/>
</dbReference>
<proteinExistence type="predicted"/>
<accession>A0A2P6MUT8</accession>
<organism evidence="1 2">
    <name type="scientific">Planoprotostelium fungivorum</name>
    <dbReference type="NCBI Taxonomy" id="1890364"/>
    <lineage>
        <taxon>Eukaryota</taxon>
        <taxon>Amoebozoa</taxon>
        <taxon>Evosea</taxon>
        <taxon>Variosea</taxon>
        <taxon>Cavosteliida</taxon>
        <taxon>Cavosteliaceae</taxon>
        <taxon>Planoprotostelium</taxon>
    </lineage>
</organism>
<reference evidence="1 2" key="1">
    <citation type="journal article" date="2018" name="Genome Biol. Evol.">
        <title>Multiple Roots of Fruiting Body Formation in Amoebozoa.</title>
        <authorList>
            <person name="Hillmann F."/>
            <person name="Forbes G."/>
            <person name="Novohradska S."/>
            <person name="Ferling I."/>
            <person name="Riege K."/>
            <person name="Groth M."/>
            <person name="Westermann M."/>
            <person name="Marz M."/>
            <person name="Spaller T."/>
            <person name="Winckler T."/>
            <person name="Schaap P."/>
            <person name="Glockner G."/>
        </authorList>
    </citation>
    <scope>NUCLEOTIDE SEQUENCE [LARGE SCALE GENOMIC DNA]</scope>
    <source>
        <strain evidence="1 2">Jena</strain>
    </source>
</reference>
<name>A0A2P6MUT8_9EUKA</name>